<gene>
    <name evidence="3" type="ORF">BW733_17765</name>
</gene>
<protein>
    <recommendedName>
        <fullName evidence="2">TrwC relaxase domain-containing protein</fullName>
    </recommendedName>
</protein>
<dbReference type="KEGG" id="tfa:BW733_17765"/>
<reference evidence="3 4" key="1">
    <citation type="journal article" date="2008" name="Int. J. Syst. Evol. Microbiol.">
        <title>Tessaracoccus flavescens sp. nov., isolated from marine sediment.</title>
        <authorList>
            <person name="Lee D.W."/>
            <person name="Lee S.D."/>
        </authorList>
    </citation>
    <scope>NUCLEOTIDE SEQUENCE [LARGE SCALE GENOMIC DNA]</scope>
    <source>
        <strain evidence="3 4">SST-39T</strain>
        <plasmid evidence="4">Plasmid</plasmid>
    </source>
</reference>
<proteinExistence type="predicted"/>
<dbReference type="InterPro" id="IPR027417">
    <property type="entry name" value="P-loop_NTPase"/>
</dbReference>
<accession>A0A1Q2D323</accession>
<organism evidence="3 4">
    <name type="scientific">Tessaracoccus flavescens</name>
    <dbReference type="NCBI Taxonomy" id="399497"/>
    <lineage>
        <taxon>Bacteria</taxon>
        <taxon>Bacillati</taxon>
        <taxon>Actinomycetota</taxon>
        <taxon>Actinomycetes</taxon>
        <taxon>Propionibacteriales</taxon>
        <taxon>Propionibacteriaceae</taxon>
        <taxon>Tessaracoccus</taxon>
    </lineage>
</organism>
<dbReference type="Gene3D" id="2.30.30.940">
    <property type="match status" value="1"/>
</dbReference>
<feature type="region of interest" description="Disordered" evidence="1">
    <location>
        <begin position="1277"/>
        <end position="1341"/>
    </location>
</feature>
<dbReference type="RefSeq" id="WP_077353186.1">
    <property type="nucleotide sequence ID" value="NZ_CP019608.1"/>
</dbReference>
<evidence type="ECO:0000313" key="4">
    <source>
        <dbReference type="Proteomes" id="UP000188235"/>
    </source>
</evidence>
<dbReference type="CDD" id="cd18809">
    <property type="entry name" value="SF1_C_RecD"/>
    <property type="match status" value="1"/>
</dbReference>
<dbReference type="SUPFAM" id="SSF52540">
    <property type="entry name" value="P-loop containing nucleoside triphosphate hydrolases"/>
    <property type="match status" value="2"/>
</dbReference>
<dbReference type="InterPro" id="IPR014862">
    <property type="entry name" value="TrwC"/>
</dbReference>
<feature type="domain" description="TrwC relaxase" evidence="2">
    <location>
        <begin position="10"/>
        <end position="419"/>
    </location>
</feature>
<evidence type="ECO:0000256" key="1">
    <source>
        <dbReference type="SAM" id="MobiDB-lite"/>
    </source>
</evidence>
<dbReference type="OrthoDB" id="4524286at2"/>
<dbReference type="EMBL" id="CP019608">
    <property type="protein sequence ID" value="AQP52743.1"/>
    <property type="molecule type" value="Genomic_DNA"/>
</dbReference>
<feature type="compositionally biased region" description="Basic and acidic residues" evidence="1">
    <location>
        <begin position="1321"/>
        <end position="1341"/>
    </location>
</feature>
<geneLocation type="plasmid" evidence="3">
    <name>unnamed</name>
</geneLocation>
<dbReference type="Pfam" id="PF13604">
    <property type="entry name" value="AAA_30"/>
    <property type="match status" value="1"/>
</dbReference>
<evidence type="ECO:0000313" key="3">
    <source>
        <dbReference type="EMBL" id="AQP52743.1"/>
    </source>
</evidence>
<dbReference type="Proteomes" id="UP000188235">
    <property type="component" value="Plasmid unnamed"/>
</dbReference>
<dbReference type="Gene3D" id="3.40.50.300">
    <property type="entry name" value="P-loop containing nucleotide triphosphate hydrolases"/>
    <property type="match status" value="2"/>
</dbReference>
<dbReference type="NCBIfam" id="NF041492">
    <property type="entry name" value="MobF"/>
    <property type="match status" value="1"/>
</dbReference>
<dbReference type="SUPFAM" id="SSF55464">
    <property type="entry name" value="Origin of replication-binding domain, RBD-like"/>
    <property type="match status" value="1"/>
</dbReference>
<dbReference type="CDD" id="cd17933">
    <property type="entry name" value="DEXSc_RecD-like"/>
    <property type="match status" value="1"/>
</dbReference>
<keyword evidence="4" id="KW-1185">Reference proteome</keyword>
<evidence type="ECO:0000259" key="2">
    <source>
        <dbReference type="Pfam" id="PF08751"/>
    </source>
</evidence>
<sequence length="1341" mass="145160">MTASLHKLSAGDGYTYLTKQVAALDHTDLGRQGLSAYYAEKGESPGRWMGQGLAGLAVAGDSFAVAVGSVVDEAQMMALFGSGRHPEADRIEAAALQGGASKDAALRLSQLGRVFQDGSTGEFQRQLAAEYRGWNEERSLPSRAEIPEDVRAGIRTQLALKTFVKKHGREPLTTQEFDGHLKREMRGDGSRSCAGYDLTFSPVKSISTLWAVAPREVAEVIEAAQAEAVAEAVGWLESEMTFTRRGMRGVRQVETRGLLAAAFVHRDSRAGDPDLHTHVAISNKVQAAEDGAWLALDGREIFQATVAVSERYNSSMERILARELGVEFVERASDSGRRGIREIAGVSSELMGEWSKRRSSITARQAELVAEFEAQHHRPPTPVETLALAQRATLDTRAEKHEPRSLEEQRTQWRQEAERVLGGGARVDEMTRGAIGRGRETVSMSEALVAQLAVDVVRTVEGDRASFHRQHVLAEAERQARTAGVDHADYRVLVEQVTARVLQEAVPIGVEHQEPENVPVELQRSDGTSQYRRVHAQRYTTSRVLEAEQLIKAAAKTSGGAVIPQSSVDLALLEATANGVELNPAQARLVSEFVTSPARVRLALAPAGTGKTTAMGVMASAWRDAGGNVVAVAPTHVAADSLKESMRAEGGTIASLSWALETGSPLPAWAAALDAASLVVVDEAGMAGTFDLAKLVEFTLSRGASVRLVGDNQQLAAVAAGGVLRDLAQDDAVDVVSLDEAMRFVDKAEGRATLALRTGDVEALGFYADRDRLHSVAETSAEHVVFEAWKSDRARGWESLMLAASNEQVSALNAMARRDLVAAGVVVDGQVVQLRDGNQAGVGDRIVTRSNDRRLSVSATDWVKNRDRWEVLDVTSGGDLVVKGDRHQQVVTLPADYVAAHVELGYASTVHSAQGMTVDSSHTILSGDESRQTLYVAMSRGRHENHAWVTTGAAEESERWLSTTQPPTPTEVLEGVLRRDGQAVSATGQVTLAADPTHRLAHDALVWQDSRAELLATNLPVEDRARIEAHLQGVVTGADRSGAYAELTAQLFTLQLQGKDAVALFDAELAANPVEDARNVAAVMSWRMQRLVPSSQGPLPWLPGLPEGLQVNDQWQAHLAARAQRISETTEQVRAGVDGWVQDPDTAPRWSKPFLQDPRLVQDLAVWRASFDVPETDLAPMGTASVFAAAGQWRDQLNDRVDQATGPQTSALRVPDPVAGDPYWQVVRRRLDAYAQAGHPVEAAVDDAVQAGPLPVEHPAAALWYRVESRLIEGQDALSTSGQLPEVPNDPYRSPKRPRQVVVDQARAALDRANQLAVNPTHERPRQAEESTHERGHSREV</sequence>
<dbReference type="Pfam" id="PF08751">
    <property type="entry name" value="TrwC"/>
    <property type="match status" value="1"/>
</dbReference>
<name>A0A1Q2D323_9ACTN</name>
<keyword evidence="3" id="KW-0614">Plasmid</keyword>